<accession>A0A7T7GTF6</accession>
<sequence>MEYTIECAETSYDVYHYDNVLKKYWINKEERIIQLKSLEDLNQLQKEINESLIIGKNNSILIYDAWIE</sequence>
<proteinExistence type="predicted"/>
<evidence type="ECO:0000313" key="2">
    <source>
        <dbReference type="Proteomes" id="UP000595213"/>
    </source>
</evidence>
<dbReference type="EMBL" id="MW348917">
    <property type="protein sequence ID" value="QQM15013.1"/>
    <property type="molecule type" value="Genomic_DNA"/>
</dbReference>
<evidence type="ECO:0000313" key="1">
    <source>
        <dbReference type="EMBL" id="QQM15013.1"/>
    </source>
</evidence>
<keyword evidence="2" id="KW-1185">Reference proteome</keyword>
<gene>
    <name evidence="1" type="ORF">THORNTON_22</name>
</gene>
<name>A0A7T7GTF6_9CAUD</name>
<dbReference type="Proteomes" id="UP000595213">
    <property type="component" value="Segment"/>
</dbReference>
<reference evidence="1 2" key="1">
    <citation type="submission" date="2020-12" db="EMBL/GenBank/DDBJ databases">
        <authorList>
            <person name="Ismail A."/>
            <person name="Veeramachaneni S."/>
            <person name="Freeman H."/>
            <person name="Crow L."/>
            <person name="Johnson A."/>
        </authorList>
    </citation>
    <scope>NUCLEOTIDE SEQUENCE [LARGE SCALE GENOMIC DNA]</scope>
</reference>
<organism evidence="1 2">
    <name type="scientific">Bacillus phage Thornton</name>
    <dbReference type="NCBI Taxonomy" id="2795746"/>
    <lineage>
        <taxon>Viruses</taxon>
        <taxon>Duplodnaviria</taxon>
        <taxon>Heunggongvirae</taxon>
        <taxon>Uroviricota</taxon>
        <taxon>Caudoviricetes</taxon>
        <taxon>Salasmaviridae</taxon>
        <taxon>Northropvirinae</taxon>
        <taxon>Claudivirus</taxon>
        <taxon>Claudivirus thornton</taxon>
    </lineage>
</organism>
<protein>
    <submittedName>
        <fullName evidence="1">Uncharacterized protein</fullName>
    </submittedName>
</protein>